<evidence type="ECO:0000313" key="6">
    <source>
        <dbReference type="Proteomes" id="UP000023268"/>
    </source>
</evidence>
<dbReference type="InterPro" id="IPR006446">
    <property type="entry name" value="RhaTrfase"/>
</dbReference>
<dbReference type="PANTHER" id="PTHR43179">
    <property type="entry name" value="RHAMNOSYLTRANSFERASE WBBL"/>
    <property type="match status" value="1"/>
</dbReference>
<evidence type="ECO:0000256" key="1">
    <source>
        <dbReference type="ARBA" id="ARBA00006739"/>
    </source>
</evidence>
<dbReference type="EMBL" id="JEMG01000001">
    <property type="protein sequence ID" value="EYC50349.1"/>
    <property type="molecule type" value="Genomic_DNA"/>
</dbReference>
<name>A0A016XE13_9BURK</name>
<dbReference type="Proteomes" id="UP000023268">
    <property type="component" value="Unassembled WGS sequence"/>
</dbReference>
<accession>A0A016XE13</accession>
<evidence type="ECO:0000256" key="3">
    <source>
        <dbReference type="ARBA" id="ARBA00022679"/>
    </source>
</evidence>
<comment type="similarity">
    <text evidence="1">Belongs to the glycosyltransferase 2 family.</text>
</comment>
<dbReference type="NCBIfam" id="TIGR01556">
    <property type="entry name" value="rhamnosyltran"/>
    <property type="match status" value="1"/>
</dbReference>
<evidence type="ECO:0000256" key="2">
    <source>
        <dbReference type="ARBA" id="ARBA00022676"/>
    </source>
</evidence>
<evidence type="ECO:0000259" key="4">
    <source>
        <dbReference type="Pfam" id="PF00535"/>
    </source>
</evidence>
<dbReference type="eggNOG" id="COG1216">
    <property type="taxonomic scope" value="Bacteria"/>
</dbReference>
<protein>
    <submittedName>
        <fullName evidence="5">Rhamnosyltransferase</fullName>
    </submittedName>
</protein>
<dbReference type="GO" id="GO:0016757">
    <property type="term" value="F:glycosyltransferase activity"/>
    <property type="evidence" value="ECO:0007669"/>
    <property type="project" value="UniProtKB-KW"/>
</dbReference>
<keyword evidence="3 5" id="KW-0808">Transferase</keyword>
<evidence type="ECO:0000313" key="5">
    <source>
        <dbReference type="EMBL" id="EYC50349.1"/>
    </source>
</evidence>
<dbReference type="InterPro" id="IPR001173">
    <property type="entry name" value="Glyco_trans_2-like"/>
</dbReference>
<dbReference type="Pfam" id="PF00535">
    <property type="entry name" value="Glycos_transf_2"/>
    <property type="match status" value="1"/>
</dbReference>
<dbReference type="STRING" id="1458275.AZ34_04200"/>
<dbReference type="PANTHER" id="PTHR43179:SF12">
    <property type="entry name" value="GALACTOFURANOSYLTRANSFERASE GLFT2"/>
    <property type="match status" value="1"/>
</dbReference>
<feature type="domain" description="Glycosyltransferase 2-like" evidence="4">
    <location>
        <begin position="4"/>
        <end position="118"/>
    </location>
</feature>
<proteinExistence type="inferred from homology"/>
<dbReference type="CDD" id="cd02526">
    <property type="entry name" value="GT2_RfbF_like"/>
    <property type="match status" value="1"/>
</dbReference>
<gene>
    <name evidence="5" type="ORF">AZ34_04200</name>
</gene>
<comment type="caution">
    <text evidence="5">The sequence shown here is derived from an EMBL/GenBank/DDBJ whole genome shotgun (WGS) entry which is preliminary data.</text>
</comment>
<dbReference type="AlphaFoldDB" id="A0A016XE13"/>
<organism evidence="5 6">
    <name type="scientific">Hylemonella gracilis str. Niagara R</name>
    <dbReference type="NCBI Taxonomy" id="1458275"/>
    <lineage>
        <taxon>Bacteria</taxon>
        <taxon>Pseudomonadati</taxon>
        <taxon>Pseudomonadota</taxon>
        <taxon>Betaproteobacteria</taxon>
        <taxon>Burkholderiales</taxon>
        <taxon>Comamonadaceae</taxon>
        <taxon>Hylemonella</taxon>
    </lineage>
</organism>
<dbReference type="SUPFAM" id="SSF53448">
    <property type="entry name" value="Nucleotide-diphospho-sugar transferases"/>
    <property type="match status" value="1"/>
</dbReference>
<dbReference type="Gene3D" id="3.90.550.10">
    <property type="entry name" value="Spore Coat Polysaccharide Biosynthesis Protein SpsA, Chain A"/>
    <property type="match status" value="1"/>
</dbReference>
<reference evidence="5 6" key="1">
    <citation type="submission" date="2014-02" db="EMBL/GenBank/DDBJ databases">
        <title>Draft Genome of Hylemonella gracilis isolated from the Niagara River.</title>
        <authorList>
            <person name="Pawlowski D.R."/>
            <person name="Koudelka G.B."/>
        </authorList>
    </citation>
    <scope>NUCLEOTIDE SEQUENCE [LARGE SCALE GENOMIC DNA]</scope>
    <source>
        <strain evidence="5 6">Niagara R</strain>
    </source>
</reference>
<keyword evidence="2" id="KW-0328">Glycosyltransferase</keyword>
<dbReference type="InterPro" id="IPR029044">
    <property type="entry name" value="Nucleotide-diphossugar_trans"/>
</dbReference>
<sequence length="302" mass="34032">MYSVIVTYNAEASVVEDSIRRLRQEGVFVVVVDNGSSPSVVAGQQKLVDANQAAMIALPKNLGLAAAQNLGIRYAQHAGAQFVLLLDHDSLIEPGMVQTQLEVHKTLEARGVQVAALGPMTTDVRTKTQAGFVKLAPPFIKRLHCGEDDENLVAADFLNASGSLIPMQALHDIGLMNEGFFIDHVDTEWCLRAIARGYRIYGVCNARLLHRLGDQVIRIWWGRWREVSIHSPWRHYFVFRNTLLMLRTTPMPFAWRLTHTLRLIQFLIFFALVMPPRLQRLRFMALGVLDGLRRRSGPLENV</sequence>